<organism evidence="1 2">
    <name type="scientific">Prunus armeniaca</name>
    <name type="common">Apricot</name>
    <name type="synonym">Armeniaca vulgaris</name>
    <dbReference type="NCBI Taxonomy" id="36596"/>
    <lineage>
        <taxon>Eukaryota</taxon>
        <taxon>Viridiplantae</taxon>
        <taxon>Streptophyta</taxon>
        <taxon>Embryophyta</taxon>
        <taxon>Tracheophyta</taxon>
        <taxon>Spermatophyta</taxon>
        <taxon>Magnoliopsida</taxon>
        <taxon>eudicotyledons</taxon>
        <taxon>Gunneridae</taxon>
        <taxon>Pentapetalae</taxon>
        <taxon>rosids</taxon>
        <taxon>fabids</taxon>
        <taxon>Rosales</taxon>
        <taxon>Rosaceae</taxon>
        <taxon>Amygdaloideae</taxon>
        <taxon>Amygdaleae</taxon>
        <taxon>Prunus</taxon>
    </lineage>
</organism>
<name>A0A6J5TR72_PRUAR</name>
<evidence type="ECO:0000313" key="2">
    <source>
        <dbReference type="Proteomes" id="UP000507222"/>
    </source>
</evidence>
<evidence type="ECO:0000313" key="1">
    <source>
        <dbReference type="EMBL" id="CAB4266441.1"/>
    </source>
</evidence>
<evidence type="ECO:0008006" key="3">
    <source>
        <dbReference type="Google" id="ProtNLM"/>
    </source>
</evidence>
<dbReference type="EMBL" id="CAEKDK010000001">
    <property type="protein sequence ID" value="CAB4266441.1"/>
    <property type="molecule type" value="Genomic_DNA"/>
</dbReference>
<dbReference type="Proteomes" id="UP000507222">
    <property type="component" value="Unassembled WGS sequence"/>
</dbReference>
<protein>
    <recommendedName>
        <fullName evidence="3">Late embryogenesis abundant protein LEA-2 subgroup domain-containing protein</fullName>
    </recommendedName>
</protein>
<gene>
    <name evidence="1" type="ORF">CURHAP_LOCUS8752</name>
</gene>
<dbReference type="AlphaFoldDB" id="A0A6J5TR72"/>
<sequence length="95" mass="10566">MSFVTQIRVRNPNWGPLKFRDCIIVFTYQVNSNVLPSKSALGNEVNSGLLLLTSTIDLKGKVELMLIMKTTKTAELSCSMVFNLAARSLQNLDCN</sequence>
<reference evidence="1 2" key="1">
    <citation type="submission" date="2020-05" db="EMBL/GenBank/DDBJ databases">
        <authorList>
            <person name="Campoy J."/>
            <person name="Schneeberger K."/>
            <person name="Spophaly S."/>
        </authorList>
    </citation>
    <scope>NUCLEOTIDE SEQUENCE [LARGE SCALE GENOMIC DNA]</scope>
    <source>
        <strain evidence="1">PruArmRojPasFocal</strain>
    </source>
</reference>
<accession>A0A6J5TR72</accession>
<proteinExistence type="predicted"/>